<feature type="transmembrane region" description="Helical" evidence="10">
    <location>
        <begin position="372"/>
        <end position="394"/>
    </location>
</feature>
<feature type="transmembrane region" description="Helical" evidence="10">
    <location>
        <begin position="406"/>
        <end position="426"/>
    </location>
</feature>
<proteinExistence type="inferred from homology"/>
<name>A0A9X1VE23_9BACT</name>
<reference evidence="11" key="1">
    <citation type="submission" date="2022-03" db="EMBL/GenBank/DDBJ databases">
        <title>Bacterial whole genome sequence for Hymenobacter sp. DH14.</title>
        <authorList>
            <person name="Le V."/>
        </authorList>
    </citation>
    <scope>NUCLEOTIDE SEQUENCE</scope>
    <source>
        <strain evidence="11">DH14</strain>
    </source>
</reference>
<dbReference type="Gene3D" id="3.30.70.1440">
    <property type="entry name" value="Multidrug efflux transporter AcrB pore domain"/>
    <property type="match status" value="1"/>
</dbReference>
<comment type="subcellular location">
    <subcellularLocation>
        <location evidence="1">Cell membrane</location>
        <topology evidence="1">Multi-pass membrane protein</topology>
    </subcellularLocation>
</comment>
<dbReference type="InterPro" id="IPR004763">
    <property type="entry name" value="CusA-like"/>
</dbReference>
<evidence type="ECO:0000256" key="2">
    <source>
        <dbReference type="ARBA" id="ARBA00010942"/>
    </source>
</evidence>
<dbReference type="PANTHER" id="PTHR32063:SF24">
    <property type="entry name" value="CATION EFFLUX SYSTEM (ACRB_ACRD_ACRF FAMILY)"/>
    <property type="match status" value="1"/>
</dbReference>
<protein>
    <submittedName>
        <fullName evidence="11">CusA/CzcA family heavy metal efflux RND transporter</fullName>
    </submittedName>
</protein>
<dbReference type="InterPro" id="IPR001036">
    <property type="entry name" value="Acrflvin-R"/>
</dbReference>
<feature type="transmembrane region" description="Helical" evidence="10">
    <location>
        <begin position="1114"/>
        <end position="1134"/>
    </location>
</feature>
<dbReference type="InterPro" id="IPR027463">
    <property type="entry name" value="AcrB_DN_DC_subdom"/>
</dbReference>
<dbReference type="GO" id="GO:0015562">
    <property type="term" value="F:efflux transmembrane transporter activity"/>
    <property type="evidence" value="ECO:0007669"/>
    <property type="project" value="InterPro"/>
</dbReference>
<keyword evidence="5 10" id="KW-0812">Transmembrane</keyword>
<dbReference type="Gene3D" id="3.30.70.1320">
    <property type="entry name" value="Multidrug efflux transporter AcrB pore domain like"/>
    <property type="match status" value="1"/>
</dbReference>
<feature type="compositionally biased region" description="Polar residues" evidence="9">
    <location>
        <begin position="1068"/>
        <end position="1080"/>
    </location>
</feature>
<evidence type="ECO:0000313" key="12">
    <source>
        <dbReference type="Proteomes" id="UP001139193"/>
    </source>
</evidence>
<dbReference type="PRINTS" id="PR00702">
    <property type="entry name" value="ACRIFLAVINRP"/>
</dbReference>
<dbReference type="RefSeq" id="WP_241934711.1">
    <property type="nucleotide sequence ID" value="NZ_JALBGC010000001.1"/>
</dbReference>
<organism evidence="11 12">
    <name type="scientific">Hymenobacter cyanobacteriorum</name>
    <dbReference type="NCBI Taxonomy" id="2926463"/>
    <lineage>
        <taxon>Bacteria</taxon>
        <taxon>Pseudomonadati</taxon>
        <taxon>Bacteroidota</taxon>
        <taxon>Cytophagia</taxon>
        <taxon>Cytophagales</taxon>
        <taxon>Hymenobacteraceae</taxon>
        <taxon>Hymenobacter</taxon>
    </lineage>
</organism>
<comment type="similarity">
    <text evidence="2">Belongs to the resistance-nodulation-cell division (RND) (TC 2.A.6) family.</text>
</comment>
<dbReference type="Gene3D" id="3.30.2090.10">
    <property type="entry name" value="Multidrug efflux transporter AcrB TolC docking domain, DN and DC subdomains"/>
    <property type="match status" value="2"/>
</dbReference>
<keyword evidence="12" id="KW-1185">Reference proteome</keyword>
<keyword evidence="8" id="KW-0175">Coiled coil</keyword>
<feature type="coiled-coil region" evidence="8">
    <location>
        <begin position="1292"/>
        <end position="1319"/>
    </location>
</feature>
<keyword evidence="3" id="KW-0813">Transport</keyword>
<dbReference type="GO" id="GO:0008324">
    <property type="term" value="F:monoatomic cation transmembrane transporter activity"/>
    <property type="evidence" value="ECO:0007669"/>
    <property type="project" value="InterPro"/>
</dbReference>
<dbReference type="Gene3D" id="1.20.1600.10">
    <property type="entry name" value="Outer membrane efflux proteins (OEP)"/>
    <property type="match status" value="1"/>
</dbReference>
<dbReference type="GO" id="GO:0005886">
    <property type="term" value="C:plasma membrane"/>
    <property type="evidence" value="ECO:0007669"/>
    <property type="project" value="UniProtKB-SubCell"/>
</dbReference>
<evidence type="ECO:0000256" key="9">
    <source>
        <dbReference type="SAM" id="MobiDB-lite"/>
    </source>
</evidence>
<dbReference type="PANTHER" id="PTHR32063">
    <property type="match status" value="1"/>
</dbReference>
<dbReference type="Gene3D" id="3.30.70.1430">
    <property type="entry name" value="Multidrug efflux transporter AcrB pore domain"/>
    <property type="match status" value="2"/>
</dbReference>
<dbReference type="SUPFAM" id="SSF82714">
    <property type="entry name" value="Multidrug efflux transporter AcrB TolC docking domain, DN and DC subdomains"/>
    <property type="match status" value="2"/>
</dbReference>
<keyword evidence="4" id="KW-1003">Cell membrane</keyword>
<dbReference type="SUPFAM" id="SSF56954">
    <property type="entry name" value="Outer membrane efflux proteins (OEP)"/>
    <property type="match status" value="1"/>
</dbReference>
<evidence type="ECO:0000256" key="6">
    <source>
        <dbReference type="ARBA" id="ARBA00022989"/>
    </source>
</evidence>
<feature type="transmembrane region" description="Helical" evidence="10">
    <location>
        <begin position="929"/>
        <end position="953"/>
    </location>
</feature>
<keyword evidence="7 10" id="KW-0472">Membrane</keyword>
<dbReference type="Gene3D" id="1.20.1640.10">
    <property type="entry name" value="Multidrug efflux transporter AcrB transmembrane domain"/>
    <property type="match status" value="2"/>
</dbReference>
<evidence type="ECO:0000313" key="11">
    <source>
        <dbReference type="EMBL" id="MCI1186437.1"/>
    </source>
</evidence>
<evidence type="ECO:0000256" key="7">
    <source>
        <dbReference type="ARBA" id="ARBA00023136"/>
    </source>
</evidence>
<feature type="transmembrane region" description="Helical" evidence="10">
    <location>
        <begin position="485"/>
        <end position="506"/>
    </location>
</feature>
<feature type="transmembrane region" description="Helical" evidence="10">
    <location>
        <begin position="902"/>
        <end position="922"/>
    </location>
</feature>
<dbReference type="GO" id="GO:0042910">
    <property type="term" value="F:xenobiotic transmembrane transporter activity"/>
    <property type="evidence" value="ECO:0007669"/>
    <property type="project" value="TreeGrafter"/>
</dbReference>
<evidence type="ECO:0000256" key="1">
    <source>
        <dbReference type="ARBA" id="ARBA00004651"/>
    </source>
</evidence>
<evidence type="ECO:0000256" key="5">
    <source>
        <dbReference type="ARBA" id="ARBA00022692"/>
    </source>
</evidence>
<feature type="transmembrane region" description="Helical" evidence="10">
    <location>
        <begin position="346"/>
        <end position="365"/>
    </location>
</feature>
<evidence type="ECO:0000256" key="4">
    <source>
        <dbReference type="ARBA" id="ARBA00022475"/>
    </source>
</evidence>
<gene>
    <name evidence="11" type="ORF">MON38_03345</name>
</gene>
<feature type="transmembrane region" description="Helical" evidence="10">
    <location>
        <begin position="976"/>
        <end position="995"/>
    </location>
</feature>
<feature type="region of interest" description="Disordered" evidence="9">
    <location>
        <begin position="1041"/>
        <end position="1114"/>
    </location>
</feature>
<dbReference type="Pfam" id="PF00873">
    <property type="entry name" value="ACR_tran"/>
    <property type="match status" value="1"/>
</dbReference>
<dbReference type="Proteomes" id="UP001139193">
    <property type="component" value="Unassembled WGS sequence"/>
</dbReference>
<feature type="transmembrane region" description="Helical" evidence="10">
    <location>
        <begin position="540"/>
        <end position="561"/>
    </location>
</feature>
<accession>A0A9X1VE23</accession>
<sequence length="1526" mass="164563">MISAIINFSIRNKLLVALMLAGLVAWGVFSAASLPLDAIPDVTNNQVQVITQSPALAAQEVEQLITVPLELQLRTIPGVTEIRSISRFGLSVITVVFEEDVDTYHTRQLVAEKLKVAEADLGQGLGAPGMAPITTGLGEIYQYTIKVKKGYEKQYGLAQLREIQDWLVKRRLAGVNGVVDVSSFGGYVREYEVSVDPARLAGAGVSMAELYEALQANNGNAGGSYLERGPRAFFIRGEGRATSLQDIGNIVVKPVARPGQGGAPLLVRDVAAVRFGHAVRYGAMDRDGLGETVGGVVLMLKGASSEATIKNVKARVAEIQQTLPKGLEIDPFLDRTKLVDKAIHTVVKNLIEGGVIVVLVLLLLLGNLRAGLVVAGMIPLCMLFALGMMRTFGVSANLMSLGALDFGLIVDGAVIIVEAVIAHLLHERLKAAHETMDDITEGVTNRLMKSALFGQLIILIVYLPILSLTGVEGKMFRPMALTVSFAILGAMIMCLTYVPAVTAWALKKNISEKPNLADRIVGFLHKLYDPIIRAALGARWLVVGVAVGLLALGGFVFSRLGGEFIPQLDEGDFAMNVTLAPGSSLDESILLTSRIQRILKSKFPEVIQVVGKIGTSEIPTDPMSLEDSDQMIILKDHAEWTSASTREELANKMQAALAGVPGVSLEFQQPIQMRFNELISGVKSDVSVKIYGDDLDVLKAKADEAAALIRPLQGVGDIKVEQIIGLPQLRVSYDRAKLAQYGLRVMDLNTLLQTAFAGQTTGQVYEGERRFDLVLRLDSLHRRGPDDLNQLLVSLPDGNQIPLSEVATVALKPAPAQISRDDARRRVNIGVNVRGRDVQSLVQDIQGKLKTGLSLPAGYSIVYGGQFENLNHAKDRLAIAVPVSLVLIFMLLFLAFRSVKEALLIFTGIPLAAIGGVLALGLRGMPFSISAGVGFIALFGVAVLNGIVLVASLNELATAGVKKIRERVLRATEERFRPVLLTASVASLGFLPMALSGSAGAEVQKPLATVVIGGLITATLLTLVVLPVLYTFFVDDDEPSPEVAAEEAEEAKIRKETGGEPATESNDKPASNDNKSQSMPKTEAERVAAEKAELEKKKAEAPKPGSPDSKDSGAAGATGVSFVVLLLIALAALLPATARAQKAPTDAPLSISQALSTGLAQSPLVQAATLQAQQQTALARTGYDLPRLVLDYQYGQISGPLADQSFNILQQTAFPTVYGAQRKVLQTTAEGANLRARAQRRELSRSIRSGYYNLLVTYRLVALLRRQDSLYQRAARAARIRYQVGETNRLEQVSAEARSRELQNRLATLRSELLVQRRQLALLLGQPNLATIDTTASPRAVLLPADTAALTPATNPTLAAYQQQLTLSQQQTRLEKLRRLPDLRAGYFNQTINQERGFNVAQAGIAVPLLGGAQRARIAAAKIGEEAAQVQLAYANTQFGTQFSTLRQQLARAQASLLYYENYGLPQARLILDTAEKSRRAGDIEYVEYVVNTQPAWQIQEAYFEQLRQYNELVANIQALAGADAQ</sequence>
<dbReference type="SUPFAM" id="SSF82866">
    <property type="entry name" value="Multidrug efflux transporter AcrB transmembrane domain"/>
    <property type="match status" value="2"/>
</dbReference>
<dbReference type="NCBIfam" id="TIGR00914">
    <property type="entry name" value="2A0601"/>
    <property type="match status" value="1"/>
</dbReference>
<evidence type="ECO:0000256" key="10">
    <source>
        <dbReference type="SAM" id="Phobius"/>
    </source>
</evidence>
<feature type="compositionally biased region" description="Basic and acidic residues" evidence="9">
    <location>
        <begin position="1082"/>
        <end position="1101"/>
    </location>
</feature>
<feature type="transmembrane region" description="Helical" evidence="10">
    <location>
        <begin position="877"/>
        <end position="896"/>
    </location>
</feature>
<keyword evidence="6 10" id="KW-1133">Transmembrane helix</keyword>
<feature type="transmembrane region" description="Helical" evidence="10">
    <location>
        <begin position="447"/>
        <end position="465"/>
    </location>
</feature>
<dbReference type="SUPFAM" id="SSF82693">
    <property type="entry name" value="Multidrug efflux transporter AcrB pore domain, PN1, PN2, PC1 and PC2 subdomains"/>
    <property type="match status" value="3"/>
</dbReference>
<evidence type="ECO:0000256" key="3">
    <source>
        <dbReference type="ARBA" id="ARBA00022448"/>
    </source>
</evidence>
<feature type="transmembrane region" description="Helical" evidence="10">
    <location>
        <begin position="1007"/>
        <end position="1033"/>
    </location>
</feature>
<evidence type="ECO:0000256" key="8">
    <source>
        <dbReference type="SAM" id="Coils"/>
    </source>
</evidence>
<comment type="caution">
    <text evidence="11">The sequence shown here is derived from an EMBL/GenBank/DDBJ whole genome shotgun (WGS) entry which is preliminary data.</text>
</comment>
<dbReference type="EMBL" id="JALBGC010000001">
    <property type="protein sequence ID" value="MCI1186437.1"/>
    <property type="molecule type" value="Genomic_DNA"/>
</dbReference>